<name>A0A5J5KVC1_9MICC</name>
<evidence type="ECO:0000313" key="4">
    <source>
        <dbReference type="EMBL" id="KAA9393657.1"/>
    </source>
</evidence>
<dbReference type="Pfam" id="PF01928">
    <property type="entry name" value="CYTH"/>
    <property type="match status" value="1"/>
</dbReference>
<dbReference type="OrthoDB" id="9777271at2"/>
<evidence type="ECO:0000259" key="3">
    <source>
        <dbReference type="PROSITE" id="PS51708"/>
    </source>
</evidence>
<dbReference type="AlphaFoldDB" id="A0A5J5KVC1"/>
<accession>A0A5J5KVC1</accession>
<dbReference type="PROSITE" id="PS51708">
    <property type="entry name" value="CHAD"/>
    <property type="match status" value="1"/>
</dbReference>
<dbReference type="InterPro" id="IPR033469">
    <property type="entry name" value="CYTH-like_dom_sf"/>
</dbReference>
<organism evidence="4 5">
    <name type="scientific">Kocuria coralli</name>
    <dbReference type="NCBI Taxonomy" id="1461025"/>
    <lineage>
        <taxon>Bacteria</taxon>
        <taxon>Bacillati</taxon>
        <taxon>Actinomycetota</taxon>
        <taxon>Actinomycetes</taxon>
        <taxon>Micrococcales</taxon>
        <taxon>Micrococcaceae</taxon>
        <taxon>Kocuria</taxon>
    </lineage>
</organism>
<reference evidence="4 5" key="1">
    <citation type="submission" date="2019-05" db="EMBL/GenBank/DDBJ databases">
        <title>Kocuria coralli sp. nov., a novel actinobacterium isolated from coral reef seawater.</title>
        <authorList>
            <person name="Li J."/>
        </authorList>
    </citation>
    <scope>NUCLEOTIDE SEQUENCE [LARGE SCALE GENOMIC DNA]</scope>
    <source>
        <strain evidence="4 5">SCSIO 13007</strain>
    </source>
</reference>
<dbReference type="InterPro" id="IPR038186">
    <property type="entry name" value="CHAD_dom_sf"/>
</dbReference>
<feature type="compositionally biased region" description="Basic and acidic residues" evidence="1">
    <location>
        <begin position="297"/>
        <end position="314"/>
    </location>
</feature>
<feature type="compositionally biased region" description="Basic residues" evidence="1">
    <location>
        <begin position="242"/>
        <end position="274"/>
    </location>
</feature>
<feature type="region of interest" description="Disordered" evidence="1">
    <location>
        <begin position="217"/>
        <end position="324"/>
    </location>
</feature>
<evidence type="ECO:0000256" key="1">
    <source>
        <dbReference type="SAM" id="MobiDB-lite"/>
    </source>
</evidence>
<dbReference type="Proteomes" id="UP000325957">
    <property type="component" value="Unassembled WGS sequence"/>
</dbReference>
<proteinExistence type="predicted"/>
<dbReference type="InterPro" id="IPR007899">
    <property type="entry name" value="CHAD_dom"/>
</dbReference>
<dbReference type="SMART" id="SM00880">
    <property type="entry name" value="CHAD"/>
    <property type="match status" value="1"/>
</dbReference>
<dbReference type="Gene3D" id="2.40.320.10">
    <property type="entry name" value="Hypothetical Protein Pfu-838710-001"/>
    <property type="match status" value="1"/>
</dbReference>
<dbReference type="RefSeq" id="WP_158034300.1">
    <property type="nucleotide sequence ID" value="NZ_ML708621.1"/>
</dbReference>
<feature type="domain" description="CHAD" evidence="3">
    <location>
        <begin position="319"/>
        <end position="615"/>
    </location>
</feature>
<dbReference type="PANTHER" id="PTHR39339:SF1">
    <property type="entry name" value="CHAD DOMAIN-CONTAINING PROTEIN"/>
    <property type="match status" value="1"/>
</dbReference>
<gene>
    <name evidence="4" type="ORF">FCK90_10725</name>
</gene>
<dbReference type="Pfam" id="PF05235">
    <property type="entry name" value="CHAD"/>
    <property type="match status" value="1"/>
</dbReference>
<feature type="domain" description="CYTH" evidence="2">
    <location>
        <begin position="6"/>
        <end position="202"/>
    </location>
</feature>
<dbReference type="InterPro" id="IPR023577">
    <property type="entry name" value="CYTH_domain"/>
</dbReference>
<dbReference type="Gene3D" id="1.40.20.10">
    <property type="entry name" value="CHAD domain"/>
    <property type="match status" value="1"/>
</dbReference>
<dbReference type="SMART" id="SM01118">
    <property type="entry name" value="CYTH"/>
    <property type="match status" value="1"/>
</dbReference>
<dbReference type="PANTHER" id="PTHR39339">
    <property type="entry name" value="SLR1444 PROTEIN"/>
    <property type="match status" value="1"/>
</dbReference>
<protein>
    <submittedName>
        <fullName evidence="4">CYTH and CHAD domain-containing protein</fullName>
    </submittedName>
</protein>
<evidence type="ECO:0000313" key="5">
    <source>
        <dbReference type="Proteomes" id="UP000325957"/>
    </source>
</evidence>
<dbReference type="SUPFAM" id="SSF55154">
    <property type="entry name" value="CYTH-like phosphatases"/>
    <property type="match status" value="1"/>
</dbReference>
<sequence>MAPNVQREIERKYEVPPGAEPDWSALPTLTTEPEVDSRALEAVYYDTGSDRLAGFGIALRRRRGGPDAGWHLKYRDELGKHELHVPLLKTSDRLPAQMKQYVAGLLAGQELAPLATVRTDRRVLNVMHPDLGHVAEICIDDVTTVAERTGVRRSWAEYEVELVNDSGADGARVFEELEQVLLAGGLTPSESAAKIARALGADDDAPAVTVVEPDGTVREAASPDEPVAEPGAEGEQPGEKKSGKKTGKKTSKKSGKKSAKQKASGKKHKKKSAKKSGEKSSEEPAEESAGKASAKTLAKDPEKAPDRGSEDEAVPHPAEQSTEDRIRSLISASADALAYADFRLRIGDPEGVHEVRVSARRLIALIQGVGQEVAGTDHLELSERLWALSGQLSAARDAEVVAELLPLRAAVVGEQVSNAGLGQLRTLAQGNRESTRSAAVRYLNGKAHLQLLADLNSWKDELRLADAARALSGKKVATRAVKRWHETLSDADAQLGVEDTATIADTTPLRVLDSVHLHRKALRNLRYGMEGLAGVPGLEPKKSWRHLLDGTEEIQGELSDIMDSAVMDAWFASAARSLIRTGGDRYVVGLLHGHERARIQDYERRAPEVIDRLLSEVTPDV</sequence>
<dbReference type="PROSITE" id="PS51707">
    <property type="entry name" value="CYTH"/>
    <property type="match status" value="1"/>
</dbReference>
<dbReference type="EMBL" id="SZWF01000015">
    <property type="protein sequence ID" value="KAA9393657.1"/>
    <property type="molecule type" value="Genomic_DNA"/>
</dbReference>
<evidence type="ECO:0000259" key="2">
    <source>
        <dbReference type="PROSITE" id="PS51707"/>
    </source>
</evidence>
<comment type="caution">
    <text evidence="4">The sequence shown here is derived from an EMBL/GenBank/DDBJ whole genome shotgun (WGS) entry which is preliminary data.</text>
</comment>
<dbReference type="CDD" id="cd07374">
    <property type="entry name" value="CYTH-like_Pase"/>
    <property type="match status" value="1"/>
</dbReference>
<keyword evidence="5" id="KW-1185">Reference proteome</keyword>